<protein>
    <recommendedName>
        <fullName evidence="4">Cache domain-containing protein</fullName>
    </recommendedName>
</protein>
<dbReference type="Gene3D" id="3.30.450.20">
    <property type="entry name" value="PAS domain"/>
    <property type="match status" value="1"/>
</dbReference>
<dbReference type="RefSeq" id="WP_101894256.1">
    <property type="nucleotide sequence ID" value="NZ_CP022684.1"/>
</dbReference>
<feature type="chain" id="PRO_5014934085" description="Cache domain-containing protein" evidence="1">
    <location>
        <begin position="19"/>
        <end position="190"/>
    </location>
</feature>
<proteinExistence type="predicted"/>
<evidence type="ECO:0000313" key="2">
    <source>
        <dbReference type="EMBL" id="AUM12874.1"/>
    </source>
</evidence>
<evidence type="ECO:0008006" key="4">
    <source>
        <dbReference type="Google" id="ProtNLM"/>
    </source>
</evidence>
<dbReference type="EMBL" id="CP022684">
    <property type="protein sequence ID" value="AUM12874.1"/>
    <property type="molecule type" value="Genomic_DNA"/>
</dbReference>
<dbReference type="CDD" id="cd18773">
    <property type="entry name" value="PDC1_HK_sensor"/>
    <property type="match status" value="1"/>
</dbReference>
<evidence type="ECO:0000256" key="1">
    <source>
        <dbReference type="SAM" id="SignalP"/>
    </source>
</evidence>
<dbReference type="Proteomes" id="UP000235116">
    <property type="component" value="Chromosome"/>
</dbReference>
<feature type="signal peptide" evidence="1">
    <location>
        <begin position="1"/>
        <end position="18"/>
    </location>
</feature>
<keyword evidence="3" id="KW-1185">Reference proteome</keyword>
<dbReference type="OrthoDB" id="195732at2"/>
<gene>
    <name evidence="2" type="ORF">Kalk_10765</name>
</gene>
<keyword evidence="1" id="KW-0732">Signal</keyword>
<dbReference type="KEGG" id="kak:Kalk_10765"/>
<organism evidence="2 3">
    <name type="scientific">Ketobacter alkanivorans</name>
    <dbReference type="NCBI Taxonomy" id="1917421"/>
    <lineage>
        <taxon>Bacteria</taxon>
        <taxon>Pseudomonadati</taxon>
        <taxon>Pseudomonadota</taxon>
        <taxon>Gammaproteobacteria</taxon>
        <taxon>Pseudomonadales</taxon>
        <taxon>Ketobacteraceae</taxon>
        <taxon>Ketobacter</taxon>
    </lineage>
</organism>
<dbReference type="AlphaFoldDB" id="A0A2K9LPV9"/>
<reference evidence="3" key="1">
    <citation type="submission" date="2017-08" db="EMBL/GenBank/DDBJ databases">
        <title>Direct submision.</title>
        <authorList>
            <person name="Kim S.-J."/>
            <person name="Rhee S.-K."/>
        </authorList>
    </citation>
    <scope>NUCLEOTIDE SEQUENCE [LARGE SCALE GENOMIC DNA]</scope>
    <source>
        <strain evidence="3">GI5</strain>
    </source>
</reference>
<name>A0A2K9LPV9_9GAMM</name>
<evidence type="ECO:0000313" key="3">
    <source>
        <dbReference type="Proteomes" id="UP000235116"/>
    </source>
</evidence>
<sequence>MLRYLLIALIFVSPLSFAELSQDELQQVLEPRIEGLKFLTKNGMLLDAIRTQNREGRSLDEIKKIDEEWKAGKSPLIKELQENKAGSFLKNIIIQQADVYNEAFLTDIQGANVAAYPPTSDYWQGDEEKFTAAFNGGEGKIFIGKVEMDESTKTNAVQISVPMEYNDETIGVLVIGVKVSVLEAEKLKGQ</sequence>
<accession>A0A2K9LPV9</accession>